<accession>A0A561SUA0</accession>
<dbReference type="Gene3D" id="3.30.565.10">
    <property type="entry name" value="Histidine kinase-like ATPase, C-terminal domain"/>
    <property type="match status" value="1"/>
</dbReference>
<keyword evidence="3 6" id="KW-0418">Kinase</keyword>
<dbReference type="GO" id="GO:0000160">
    <property type="term" value="P:phosphorelay signal transduction system"/>
    <property type="evidence" value="ECO:0007669"/>
    <property type="project" value="UniProtKB-KW"/>
</dbReference>
<keyword evidence="7" id="KW-1185">Reference proteome</keyword>
<dbReference type="SUPFAM" id="SSF55874">
    <property type="entry name" value="ATPase domain of HSP90 chaperone/DNA topoisomerase II/histidine kinase"/>
    <property type="match status" value="1"/>
</dbReference>
<dbReference type="InterPro" id="IPR005467">
    <property type="entry name" value="His_kinase_dom"/>
</dbReference>
<dbReference type="InterPro" id="IPR003594">
    <property type="entry name" value="HATPase_dom"/>
</dbReference>
<dbReference type="PROSITE" id="PS50109">
    <property type="entry name" value="HIS_KIN"/>
    <property type="match status" value="1"/>
</dbReference>
<evidence type="ECO:0000256" key="4">
    <source>
        <dbReference type="ARBA" id="ARBA00023012"/>
    </source>
</evidence>
<sequence length="138" mass="14278">MLGDRIGGGVTVVRDYGSDVRPIDAYASELNQVWTNLIDNALDAMDGAGTLRLTVRADGDAVAVSIADTGPGMSPQVAERAFDAFFSTKDVGKGTGLGLDIARRIVVERHGGTITIDSRPGATALHVRLPRSGVAAGS</sequence>
<name>A0A561SUA0_9PSEU</name>
<dbReference type="PANTHER" id="PTHR43065:SF48">
    <property type="entry name" value="HISTIDINE KINASE"/>
    <property type="match status" value="1"/>
</dbReference>
<dbReference type="InterPro" id="IPR036890">
    <property type="entry name" value="HATPase_C_sf"/>
</dbReference>
<keyword evidence="4" id="KW-0902">Two-component regulatory system</keyword>
<dbReference type="EC" id="2.7.13.3" evidence="2"/>
<keyword evidence="3 6" id="KW-0808">Transferase</keyword>
<dbReference type="GO" id="GO:0004673">
    <property type="term" value="F:protein histidine kinase activity"/>
    <property type="evidence" value="ECO:0007669"/>
    <property type="project" value="UniProtKB-EC"/>
</dbReference>
<dbReference type="InterPro" id="IPR004358">
    <property type="entry name" value="Sig_transdc_His_kin-like_C"/>
</dbReference>
<dbReference type="SMART" id="SM00387">
    <property type="entry name" value="HATPase_c"/>
    <property type="match status" value="1"/>
</dbReference>
<organism evidence="6 7">
    <name type="scientific">Pseudonocardia hierapolitana</name>
    <dbReference type="NCBI Taxonomy" id="1128676"/>
    <lineage>
        <taxon>Bacteria</taxon>
        <taxon>Bacillati</taxon>
        <taxon>Actinomycetota</taxon>
        <taxon>Actinomycetes</taxon>
        <taxon>Pseudonocardiales</taxon>
        <taxon>Pseudonocardiaceae</taxon>
        <taxon>Pseudonocardia</taxon>
    </lineage>
</organism>
<dbReference type="Proteomes" id="UP000321261">
    <property type="component" value="Unassembled WGS sequence"/>
</dbReference>
<dbReference type="EMBL" id="VIWU01000001">
    <property type="protein sequence ID" value="TWF78439.1"/>
    <property type="molecule type" value="Genomic_DNA"/>
</dbReference>
<proteinExistence type="predicted"/>
<dbReference type="Pfam" id="PF02518">
    <property type="entry name" value="HATPase_c"/>
    <property type="match status" value="1"/>
</dbReference>
<evidence type="ECO:0000256" key="1">
    <source>
        <dbReference type="ARBA" id="ARBA00000085"/>
    </source>
</evidence>
<dbReference type="PRINTS" id="PR00344">
    <property type="entry name" value="BCTRLSENSOR"/>
</dbReference>
<evidence type="ECO:0000256" key="2">
    <source>
        <dbReference type="ARBA" id="ARBA00012438"/>
    </source>
</evidence>
<comment type="catalytic activity">
    <reaction evidence="1">
        <text>ATP + protein L-histidine = ADP + protein N-phospho-L-histidine.</text>
        <dbReference type="EC" id="2.7.13.3"/>
    </reaction>
</comment>
<evidence type="ECO:0000313" key="7">
    <source>
        <dbReference type="Proteomes" id="UP000321261"/>
    </source>
</evidence>
<evidence type="ECO:0000256" key="3">
    <source>
        <dbReference type="ARBA" id="ARBA00022777"/>
    </source>
</evidence>
<evidence type="ECO:0000313" key="6">
    <source>
        <dbReference type="EMBL" id="TWF78439.1"/>
    </source>
</evidence>
<protein>
    <recommendedName>
        <fullName evidence="2">histidine kinase</fullName>
        <ecNumber evidence="2">2.7.13.3</ecNumber>
    </recommendedName>
</protein>
<gene>
    <name evidence="6" type="ORF">FHX44_114362</name>
</gene>
<feature type="domain" description="Histidine kinase" evidence="5">
    <location>
        <begin position="1"/>
        <end position="133"/>
    </location>
</feature>
<evidence type="ECO:0000259" key="5">
    <source>
        <dbReference type="PROSITE" id="PS50109"/>
    </source>
</evidence>
<dbReference type="AlphaFoldDB" id="A0A561SUA0"/>
<comment type="caution">
    <text evidence="6">The sequence shown here is derived from an EMBL/GenBank/DDBJ whole genome shotgun (WGS) entry which is preliminary data.</text>
</comment>
<reference evidence="6 7" key="1">
    <citation type="submission" date="2019-06" db="EMBL/GenBank/DDBJ databases">
        <title>Sequencing the genomes of 1000 actinobacteria strains.</title>
        <authorList>
            <person name="Klenk H.-P."/>
        </authorList>
    </citation>
    <scope>NUCLEOTIDE SEQUENCE [LARGE SCALE GENOMIC DNA]</scope>
    <source>
        <strain evidence="6 7">DSM 45671</strain>
    </source>
</reference>
<dbReference type="PANTHER" id="PTHR43065">
    <property type="entry name" value="SENSOR HISTIDINE KINASE"/>
    <property type="match status" value="1"/>
</dbReference>